<dbReference type="EMBL" id="AP023367">
    <property type="protein sequence ID" value="BCJ93383.1"/>
    <property type="molecule type" value="Genomic_DNA"/>
</dbReference>
<proteinExistence type="predicted"/>
<dbReference type="InterPro" id="IPR001296">
    <property type="entry name" value="Glyco_trans_1"/>
</dbReference>
<dbReference type="CDD" id="cd03801">
    <property type="entry name" value="GT4_PimA-like"/>
    <property type="match status" value="1"/>
</dbReference>
<sequence length="555" mass="65072">MSDNFEVFKELVTKHNTKINDVICHNFDHISDRYFRAGEDNSLFVLCFKEKYKWIKVIHKVDGNVNGLRLKMYYANTPQLAFNEEQSCELGFMDGEEYTYILKLSNIGNDALRFDFGFKPIDFQLQNFQIAKPNLLEVLKEKFRVLITYLKSMYKFMYNNKIGLSRILRKIRREGFKKAINGAKTMANDAFKEANQDKSKIQVVEPYKVMIKNELLPQRKKVLHFIENFYTGGSSRLIIDIIEHYGHKFEHKIFTMAYRGADEFLNVDVEVIDIDNKKIVNEALNRYSPEIIHIHIWEGEWYHKVFDLLDNNHNYKIIENINTPINPILRGYVNKYIFVSNYVLEQFHDSKDNKSLVIYPGSNFEMFTRKLIGDYLSKNTIGMVYRLGYDKLNQHSIDVFIKTIQKRPQTKAIIVGGGPQYDYYLDKVKKAGVLRNFTFTGYVPYLELPSWYEKFTIFVAPVWKESFGQVSPFAMSMGIPVAGYHIGAINEIVNNDTLLAEPDDSDKLSDILINLLDDYEKCKEIGIYNQERAWSKFGVKTMVDDYDRLYNELTR</sequence>
<protein>
    <submittedName>
        <fullName evidence="1">Uncharacterized protein</fullName>
    </submittedName>
</protein>
<dbReference type="Gene3D" id="3.40.50.2000">
    <property type="entry name" value="Glycogen Phosphorylase B"/>
    <property type="match status" value="2"/>
</dbReference>
<dbReference type="GO" id="GO:0016757">
    <property type="term" value="F:glycosyltransferase activity"/>
    <property type="evidence" value="ECO:0007669"/>
    <property type="project" value="InterPro"/>
</dbReference>
<dbReference type="AlphaFoldDB" id="A0A6S6QPW6"/>
<dbReference type="PANTHER" id="PTHR45947:SF3">
    <property type="entry name" value="SULFOQUINOVOSYL TRANSFERASE SQD2"/>
    <property type="match status" value="1"/>
</dbReference>
<dbReference type="PANTHER" id="PTHR45947">
    <property type="entry name" value="SULFOQUINOVOSYL TRANSFERASE SQD2"/>
    <property type="match status" value="1"/>
</dbReference>
<dbReference type="RefSeq" id="WP_184090487.1">
    <property type="nucleotide sequence ID" value="NZ_AP023367.1"/>
</dbReference>
<dbReference type="KEGG" id="acel:acsn021_09520"/>
<reference evidence="1 2" key="1">
    <citation type="journal article" date="2016" name="Int. J. Syst. Evol. Microbiol.">
        <title>Descriptions of Anaerotaenia torta gen. nov., sp. nov. and Anaerocolumna cellulosilytica gen. nov., sp. nov. isolated from a methanogenic reactor of cattle waste.</title>
        <authorList>
            <person name="Uek A."/>
            <person name="Ohtaki Y."/>
            <person name="Kaku N."/>
            <person name="Ueki K."/>
        </authorList>
    </citation>
    <scope>NUCLEOTIDE SEQUENCE [LARGE SCALE GENOMIC DNA]</scope>
    <source>
        <strain evidence="1 2">SN021</strain>
    </source>
</reference>
<dbReference type="Pfam" id="PF00534">
    <property type="entry name" value="Glycos_transf_1"/>
    <property type="match status" value="1"/>
</dbReference>
<accession>A0A6S6QPW6</accession>
<evidence type="ECO:0000313" key="1">
    <source>
        <dbReference type="EMBL" id="BCJ93383.1"/>
    </source>
</evidence>
<dbReference type="InterPro" id="IPR050194">
    <property type="entry name" value="Glycosyltransferase_grp1"/>
</dbReference>
<dbReference type="SUPFAM" id="SSF53756">
    <property type="entry name" value="UDP-Glycosyltransferase/glycogen phosphorylase"/>
    <property type="match status" value="1"/>
</dbReference>
<keyword evidence="2" id="KW-1185">Reference proteome</keyword>
<evidence type="ECO:0000313" key="2">
    <source>
        <dbReference type="Proteomes" id="UP000515561"/>
    </source>
</evidence>
<gene>
    <name evidence="1" type="ORF">acsn021_09520</name>
</gene>
<organism evidence="1 2">
    <name type="scientific">Anaerocolumna cellulosilytica</name>
    <dbReference type="NCBI Taxonomy" id="433286"/>
    <lineage>
        <taxon>Bacteria</taxon>
        <taxon>Bacillati</taxon>
        <taxon>Bacillota</taxon>
        <taxon>Clostridia</taxon>
        <taxon>Lachnospirales</taxon>
        <taxon>Lachnospiraceae</taxon>
        <taxon>Anaerocolumna</taxon>
    </lineage>
</organism>
<name>A0A6S6QPW6_9FIRM</name>
<dbReference type="Proteomes" id="UP000515561">
    <property type="component" value="Chromosome"/>
</dbReference>